<sequence>MSARRLAVLILLVALLAVSACGSSKLASIADEPRTAGTTIAAAGAASSSSETAAPDPTTSTPTSTSSSSAAPACGVDLDAAQVRHAMSNLDLMFDWKAEDGNYDPCARFSWASAVPENAAGRDYPTAVLLFVKGISARAAAKCAVPSEVTDSNANSVTVAYPITPEQRDMKVNVTYTLTDAGSITQDGDVPKPLLEAAGC</sequence>
<feature type="signal peptide" evidence="7">
    <location>
        <begin position="1"/>
        <end position="20"/>
    </location>
</feature>
<dbReference type="Pfam" id="PF14041">
    <property type="entry name" value="Lipoprotein_21"/>
    <property type="match status" value="1"/>
</dbReference>
<keyword evidence="5" id="KW-0449">Lipoprotein</keyword>
<dbReference type="AlphaFoldDB" id="A0AA97CRA5"/>
<evidence type="ECO:0000256" key="6">
    <source>
        <dbReference type="SAM" id="MobiDB-lite"/>
    </source>
</evidence>
<gene>
    <name evidence="8" type="ORF">MP11Mi_00240</name>
</gene>
<evidence type="ECO:0000256" key="7">
    <source>
        <dbReference type="SAM" id="SignalP"/>
    </source>
</evidence>
<evidence type="ECO:0008006" key="9">
    <source>
        <dbReference type="Google" id="ProtNLM"/>
    </source>
</evidence>
<keyword evidence="3" id="KW-0472">Membrane</keyword>
<name>A0AA97CRA5_9ACTN</name>
<proteinExistence type="predicted"/>
<dbReference type="RefSeq" id="WP_420040314.1">
    <property type="nucleotide sequence ID" value="NZ_CP128986.1"/>
</dbReference>
<organism evidence="8">
    <name type="scientific">Gordonia sp. MP11Mi</name>
    <dbReference type="NCBI Taxonomy" id="3022769"/>
    <lineage>
        <taxon>Bacteria</taxon>
        <taxon>Bacillati</taxon>
        <taxon>Actinomycetota</taxon>
        <taxon>Actinomycetes</taxon>
        <taxon>Mycobacteriales</taxon>
        <taxon>Gordoniaceae</taxon>
        <taxon>Gordonia</taxon>
    </lineage>
</organism>
<accession>A0AA97CRA5</accession>
<reference evidence="8" key="1">
    <citation type="submission" date="2023-06" db="EMBL/GenBank/DDBJ databases">
        <title>Gordonia sp. nov. and Pseudochrobactrum sp. nov., two species isolated from the burying beetle Nicrophorus vespilloides.</title>
        <authorList>
            <person name="Poehlein A."/>
            <person name="Guzman J."/>
            <person name="Daniel R."/>
            <person name="Vilcinskas A."/>
        </authorList>
    </citation>
    <scope>NUCLEOTIDE SEQUENCE</scope>
    <source>
        <strain evidence="8">MP11Mi</strain>
    </source>
</reference>
<protein>
    <recommendedName>
        <fullName evidence="9">LppP/LprE family lipoprotein</fullName>
    </recommendedName>
</protein>
<evidence type="ECO:0000256" key="2">
    <source>
        <dbReference type="ARBA" id="ARBA00022729"/>
    </source>
</evidence>
<dbReference type="InterPro" id="IPR025971">
    <property type="entry name" value="LppP/LprE"/>
</dbReference>
<evidence type="ECO:0000256" key="3">
    <source>
        <dbReference type="ARBA" id="ARBA00023136"/>
    </source>
</evidence>
<evidence type="ECO:0000256" key="4">
    <source>
        <dbReference type="ARBA" id="ARBA00023139"/>
    </source>
</evidence>
<keyword evidence="4" id="KW-0564">Palmitate</keyword>
<evidence type="ECO:0000313" key="8">
    <source>
        <dbReference type="EMBL" id="WOC10965.1"/>
    </source>
</evidence>
<dbReference type="PROSITE" id="PS51257">
    <property type="entry name" value="PROKAR_LIPOPROTEIN"/>
    <property type="match status" value="1"/>
</dbReference>
<feature type="chain" id="PRO_5041643359" description="LppP/LprE family lipoprotein" evidence="7">
    <location>
        <begin position="21"/>
        <end position="200"/>
    </location>
</feature>
<evidence type="ECO:0000256" key="5">
    <source>
        <dbReference type="ARBA" id="ARBA00023288"/>
    </source>
</evidence>
<evidence type="ECO:0000256" key="1">
    <source>
        <dbReference type="ARBA" id="ARBA00022475"/>
    </source>
</evidence>
<keyword evidence="2 7" id="KW-0732">Signal</keyword>
<keyword evidence="1" id="KW-1003">Cell membrane</keyword>
<feature type="region of interest" description="Disordered" evidence="6">
    <location>
        <begin position="46"/>
        <end position="71"/>
    </location>
</feature>
<dbReference type="EMBL" id="CP128986">
    <property type="protein sequence ID" value="WOC10965.1"/>
    <property type="molecule type" value="Genomic_DNA"/>
</dbReference>